<name>A0A2R6S5M9_9APHY</name>
<accession>A0A2R6S5M9</accession>
<evidence type="ECO:0000256" key="1">
    <source>
        <dbReference type="SAM" id="MobiDB-lite"/>
    </source>
</evidence>
<gene>
    <name evidence="2" type="ORF">PHLCEN_2v582</name>
</gene>
<dbReference type="EMBL" id="MLYV02000035">
    <property type="protein sequence ID" value="PSS37566.1"/>
    <property type="molecule type" value="Genomic_DNA"/>
</dbReference>
<comment type="caution">
    <text evidence="2">The sequence shown here is derived from an EMBL/GenBank/DDBJ whole genome shotgun (WGS) entry which is preliminary data.</text>
</comment>
<evidence type="ECO:0000313" key="2">
    <source>
        <dbReference type="EMBL" id="PSS37566.1"/>
    </source>
</evidence>
<organism evidence="2 3">
    <name type="scientific">Hermanssonia centrifuga</name>
    <dbReference type="NCBI Taxonomy" id="98765"/>
    <lineage>
        <taxon>Eukaryota</taxon>
        <taxon>Fungi</taxon>
        <taxon>Dikarya</taxon>
        <taxon>Basidiomycota</taxon>
        <taxon>Agaricomycotina</taxon>
        <taxon>Agaricomycetes</taxon>
        <taxon>Polyporales</taxon>
        <taxon>Meruliaceae</taxon>
        <taxon>Hermanssonia</taxon>
    </lineage>
</organism>
<feature type="region of interest" description="Disordered" evidence="1">
    <location>
        <begin position="21"/>
        <end position="65"/>
    </location>
</feature>
<reference evidence="2 3" key="1">
    <citation type="submission" date="2018-02" db="EMBL/GenBank/DDBJ databases">
        <title>Genome sequence of the basidiomycete white-rot fungus Phlebia centrifuga.</title>
        <authorList>
            <person name="Granchi Z."/>
            <person name="Peng M."/>
            <person name="de Vries R.P."/>
            <person name="Hilden K."/>
            <person name="Makela M.R."/>
            <person name="Grigoriev I."/>
            <person name="Riley R."/>
        </authorList>
    </citation>
    <scope>NUCLEOTIDE SEQUENCE [LARGE SCALE GENOMIC DNA]</scope>
    <source>
        <strain evidence="2 3">FBCC195</strain>
    </source>
</reference>
<dbReference type="AlphaFoldDB" id="A0A2R6S5M9"/>
<protein>
    <submittedName>
        <fullName evidence="2">Uncharacterized protein</fullName>
    </submittedName>
</protein>
<proteinExistence type="predicted"/>
<dbReference type="Proteomes" id="UP000186601">
    <property type="component" value="Unassembled WGS sequence"/>
</dbReference>
<sequence length="80" mass="8396">MTVRAAGKIEARVYQPMTSAACEDRGDDMGTDIADIGGEPMPPMDVGEEDPWSSKDELSGRGAPALPAMLASLEMGNTPE</sequence>
<evidence type="ECO:0000313" key="3">
    <source>
        <dbReference type="Proteomes" id="UP000186601"/>
    </source>
</evidence>
<keyword evidence="3" id="KW-1185">Reference proteome</keyword>